<evidence type="ECO:0000313" key="6">
    <source>
        <dbReference type="EMBL" id="GFS03508.1"/>
    </source>
</evidence>
<dbReference type="PANTHER" id="PTHR10272">
    <property type="entry name" value="PLATELET-ACTIVATING FACTOR ACETYLHYDROLASE"/>
    <property type="match status" value="1"/>
</dbReference>
<evidence type="ECO:0000256" key="4">
    <source>
        <dbReference type="ARBA" id="ARBA00023098"/>
    </source>
</evidence>
<name>A0AAV4HZ35_9GAST</name>
<accession>A0AAV4HZ35</accession>
<dbReference type="EMBL" id="BMAT01005985">
    <property type="protein sequence ID" value="GFS03508.1"/>
    <property type="molecule type" value="Genomic_DNA"/>
</dbReference>
<feature type="compositionally biased region" description="Low complexity" evidence="5">
    <location>
        <begin position="101"/>
        <end position="115"/>
    </location>
</feature>
<dbReference type="PANTHER" id="PTHR10272:SF0">
    <property type="entry name" value="PLATELET-ACTIVATING FACTOR ACETYLHYDROLASE"/>
    <property type="match status" value="1"/>
</dbReference>
<feature type="region of interest" description="Disordered" evidence="5">
    <location>
        <begin position="96"/>
        <end position="131"/>
    </location>
</feature>
<proteinExistence type="predicted"/>
<dbReference type="Proteomes" id="UP000762676">
    <property type="component" value="Unassembled WGS sequence"/>
</dbReference>
<evidence type="ECO:0000256" key="1">
    <source>
        <dbReference type="ARBA" id="ARBA00013201"/>
    </source>
</evidence>
<sequence>MYFLKKNRTIFGRLANWLGGDVYVPVLWQAPLIKSEESFPVLIVSHGIGGNRTTLSTYCYELASRGFVVAAIEHRDGTASMTLCLREHLASSIIDSDEADNQSNNNDSITVNNNSHTRTNQQHHENNQQCRLQREAEYGKQLRQPQRSSPQSDNQSLDVLLEDICEMKQLNQLQRAFATSFAIEPESASAIENNDSPNFNVATSGTNSIICDGRAGYALSSPQASKEVQDSEKDSVMPGVSASSQAQLPTAAPSQDYRTVRDSSDVACCGAWIKQRRENRRRSLRHNHSCSEEWRPFQHVEVWDDFDYRNGQMYQRADEISDLLDELISMNAGGHINNALGLAFNTNQFKSMTDFQFIVPQVVGRLIDVCHTLQPAQCMSTILDVSLAFLRKHIDLPIEPYDKDILDCKHPHLIHGTNVDLTIPDDGPTPP</sequence>
<feature type="compositionally biased region" description="Polar residues" evidence="5">
    <location>
        <begin position="241"/>
        <end position="257"/>
    </location>
</feature>
<dbReference type="EC" id="3.1.1.47" evidence="1"/>
<keyword evidence="7" id="KW-1185">Reference proteome</keyword>
<evidence type="ECO:0000256" key="2">
    <source>
        <dbReference type="ARBA" id="ARBA00022801"/>
    </source>
</evidence>
<evidence type="ECO:0000313" key="7">
    <source>
        <dbReference type="Proteomes" id="UP000762676"/>
    </source>
</evidence>
<feature type="compositionally biased region" description="Basic and acidic residues" evidence="5">
    <location>
        <begin position="122"/>
        <end position="131"/>
    </location>
</feature>
<dbReference type="AlphaFoldDB" id="A0AAV4HZ35"/>
<feature type="region of interest" description="Disordered" evidence="5">
    <location>
        <begin position="221"/>
        <end position="257"/>
    </location>
</feature>
<reference evidence="6 7" key="1">
    <citation type="journal article" date="2021" name="Elife">
        <title>Chloroplast acquisition without the gene transfer in kleptoplastic sea slugs, Plakobranchus ocellatus.</title>
        <authorList>
            <person name="Maeda T."/>
            <person name="Takahashi S."/>
            <person name="Yoshida T."/>
            <person name="Shimamura S."/>
            <person name="Takaki Y."/>
            <person name="Nagai Y."/>
            <person name="Toyoda A."/>
            <person name="Suzuki Y."/>
            <person name="Arimoto A."/>
            <person name="Ishii H."/>
            <person name="Satoh N."/>
            <person name="Nishiyama T."/>
            <person name="Hasebe M."/>
            <person name="Maruyama T."/>
            <person name="Minagawa J."/>
            <person name="Obokata J."/>
            <person name="Shigenobu S."/>
        </authorList>
    </citation>
    <scope>NUCLEOTIDE SEQUENCE [LARGE SCALE GENOMIC DNA]</scope>
</reference>
<keyword evidence="4" id="KW-0443">Lipid metabolism</keyword>
<dbReference type="Gene3D" id="3.40.50.1820">
    <property type="entry name" value="alpha/beta hydrolase"/>
    <property type="match status" value="2"/>
</dbReference>
<dbReference type="GO" id="GO:0003847">
    <property type="term" value="F:1-alkyl-2-acetylglycerophosphocholine esterase activity"/>
    <property type="evidence" value="ECO:0007669"/>
    <property type="project" value="UniProtKB-EC"/>
</dbReference>
<dbReference type="SUPFAM" id="SSF53474">
    <property type="entry name" value="alpha/beta-Hydrolases"/>
    <property type="match status" value="1"/>
</dbReference>
<keyword evidence="3" id="KW-0442">Lipid degradation</keyword>
<evidence type="ECO:0000256" key="5">
    <source>
        <dbReference type="SAM" id="MobiDB-lite"/>
    </source>
</evidence>
<dbReference type="InterPro" id="IPR029058">
    <property type="entry name" value="AB_hydrolase_fold"/>
</dbReference>
<comment type="caution">
    <text evidence="6">The sequence shown here is derived from an EMBL/GenBank/DDBJ whole genome shotgun (WGS) entry which is preliminary data.</text>
</comment>
<protein>
    <recommendedName>
        <fullName evidence="1">1-alkyl-2-acetylglycerophosphocholine esterase</fullName>
        <ecNumber evidence="1">3.1.1.47</ecNumber>
    </recommendedName>
</protein>
<organism evidence="6 7">
    <name type="scientific">Elysia marginata</name>
    <dbReference type="NCBI Taxonomy" id="1093978"/>
    <lineage>
        <taxon>Eukaryota</taxon>
        <taxon>Metazoa</taxon>
        <taxon>Spiralia</taxon>
        <taxon>Lophotrochozoa</taxon>
        <taxon>Mollusca</taxon>
        <taxon>Gastropoda</taxon>
        <taxon>Heterobranchia</taxon>
        <taxon>Euthyneura</taxon>
        <taxon>Panpulmonata</taxon>
        <taxon>Sacoglossa</taxon>
        <taxon>Placobranchoidea</taxon>
        <taxon>Plakobranchidae</taxon>
        <taxon>Elysia</taxon>
    </lineage>
</organism>
<dbReference type="GO" id="GO:0016042">
    <property type="term" value="P:lipid catabolic process"/>
    <property type="evidence" value="ECO:0007669"/>
    <property type="project" value="UniProtKB-KW"/>
</dbReference>
<gene>
    <name evidence="6" type="ORF">ElyMa_002888800</name>
</gene>
<evidence type="ECO:0000256" key="3">
    <source>
        <dbReference type="ARBA" id="ARBA00022963"/>
    </source>
</evidence>
<dbReference type="Pfam" id="PF03403">
    <property type="entry name" value="PAF-AH_p_II"/>
    <property type="match status" value="2"/>
</dbReference>
<keyword evidence="2" id="KW-0378">Hydrolase</keyword>